<protein>
    <submittedName>
        <fullName evidence="1">Uncharacterized protein</fullName>
    </submittedName>
</protein>
<organism evidence="1 2">
    <name type="scientific">Eptatretus burgeri</name>
    <name type="common">Inshore hagfish</name>
    <dbReference type="NCBI Taxonomy" id="7764"/>
    <lineage>
        <taxon>Eukaryota</taxon>
        <taxon>Metazoa</taxon>
        <taxon>Chordata</taxon>
        <taxon>Craniata</taxon>
        <taxon>Vertebrata</taxon>
        <taxon>Cyclostomata</taxon>
        <taxon>Myxini</taxon>
        <taxon>Myxiniformes</taxon>
        <taxon>Myxinidae</taxon>
        <taxon>Eptatretinae</taxon>
        <taxon>Eptatretus</taxon>
    </lineage>
</organism>
<proteinExistence type="predicted"/>
<sequence length="120" mass="14618">MWQNEMLNQLRTTDDRIVHELNVSVPTASISALVDPTTTCKQLYMKVEKMFINIIYMLLRICARRRANSRIKQEKEISQLKKITRLQNEEQERQWNKKQKEYEFETERQKEKIGWSTRRK</sequence>
<reference evidence="1" key="2">
    <citation type="submission" date="2025-09" db="UniProtKB">
        <authorList>
            <consortium name="Ensembl"/>
        </authorList>
    </citation>
    <scope>IDENTIFICATION</scope>
</reference>
<dbReference type="Proteomes" id="UP000694388">
    <property type="component" value="Unplaced"/>
</dbReference>
<dbReference type="GeneTree" id="ENSGT00930000152843"/>
<evidence type="ECO:0000313" key="2">
    <source>
        <dbReference type="Proteomes" id="UP000694388"/>
    </source>
</evidence>
<name>A0A8C4PZT4_EPTBU</name>
<dbReference type="AlphaFoldDB" id="A0A8C4PZT4"/>
<keyword evidence="2" id="KW-1185">Reference proteome</keyword>
<dbReference type="Ensembl" id="ENSEBUT00000008334.1">
    <property type="protein sequence ID" value="ENSEBUP00000007845.1"/>
    <property type="gene ID" value="ENSEBUG00000005106.1"/>
</dbReference>
<accession>A0A8C4PZT4</accession>
<evidence type="ECO:0000313" key="1">
    <source>
        <dbReference type="Ensembl" id="ENSEBUP00000007845.1"/>
    </source>
</evidence>
<reference evidence="1" key="1">
    <citation type="submission" date="2025-08" db="UniProtKB">
        <authorList>
            <consortium name="Ensembl"/>
        </authorList>
    </citation>
    <scope>IDENTIFICATION</scope>
</reference>